<reference evidence="2" key="1">
    <citation type="submission" date="2020-01" db="EMBL/GenBank/DDBJ databases">
        <authorList>
            <person name="Meier V. D."/>
            <person name="Meier V D."/>
        </authorList>
    </citation>
    <scope>NUCLEOTIDE SEQUENCE</scope>
    <source>
        <strain evidence="2">HLG_WM_MAG_01</strain>
    </source>
</reference>
<dbReference type="EMBL" id="CACVAS010000018">
    <property type="protein sequence ID" value="CAA6800642.1"/>
    <property type="molecule type" value="Genomic_DNA"/>
</dbReference>
<dbReference type="Pfam" id="PF10040">
    <property type="entry name" value="CRISPR_Cas6"/>
    <property type="match status" value="1"/>
</dbReference>
<evidence type="ECO:0000313" key="2">
    <source>
        <dbReference type="EMBL" id="CAA6800642.1"/>
    </source>
</evidence>
<sequence length="275" mass="31910">MKYSYLQIKTNSTKKPKEFVGATIRGTFGHQLKEQVCMEPSYKCDGCVYQNTCLSYALYPLKDDSLRTFRMDVRLHQNNYDFGLYLFGDFSKDIRIIIQVLYTMLLSHRLTINELSFPKSQVFYNGKELKFNKNHILEPFKYFSQTLLKTKHHQDLVIHLLTPTYIKYKGSYKKELSVEDIVKSIIKRKHYFETREMVHKIEHSLSFSSSFSELRAEKVERVSTRQGKKLFIEGVVGKVTVKGLDEESYHLLKWGEVVGVGKGTAFGGGAIKIET</sequence>
<dbReference type="Gene3D" id="3.30.70.1900">
    <property type="match status" value="1"/>
</dbReference>
<evidence type="ECO:0000259" key="1">
    <source>
        <dbReference type="Pfam" id="PF10040"/>
    </source>
</evidence>
<proteinExistence type="predicted"/>
<protein>
    <recommendedName>
        <fullName evidence="1">CRISPR-associated protein Cas6 C-terminal domain-containing protein</fullName>
    </recommendedName>
</protein>
<name>A0A6S6S869_9BACT</name>
<accession>A0A6S6S869</accession>
<gene>
    <name evidence="2" type="ORF">HELGO_WM11087</name>
</gene>
<organism evidence="2">
    <name type="scientific">uncultured Sulfurovum sp</name>
    <dbReference type="NCBI Taxonomy" id="269237"/>
    <lineage>
        <taxon>Bacteria</taxon>
        <taxon>Pseudomonadati</taxon>
        <taxon>Campylobacterota</taxon>
        <taxon>Epsilonproteobacteria</taxon>
        <taxon>Campylobacterales</taxon>
        <taxon>Sulfurovaceae</taxon>
        <taxon>Sulfurovum</taxon>
        <taxon>environmental samples</taxon>
    </lineage>
</organism>
<dbReference type="InterPro" id="IPR019267">
    <property type="entry name" value="CRISPR-assoc_Cas6_C"/>
</dbReference>
<dbReference type="AlphaFoldDB" id="A0A6S6S869"/>
<feature type="domain" description="CRISPR-associated protein Cas6 C-terminal" evidence="1">
    <location>
        <begin position="158"/>
        <end position="270"/>
    </location>
</feature>